<evidence type="ECO:0000256" key="1">
    <source>
        <dbReference type="SAM" id="SignalP"/>
    </source>
</evidence>
<comment type="caution">
    <text evidence="2">The sequence shown here is derived from an EMBL/GenBank/DDBJ whole genome shotgun (WGS) entry which is preliminary data.</text>
</comment>
<reference evidence="2" key="1">
    <citation type="submission" date="2020-07" db="EMBL/GenBank/DDBJ databases">
        <title>Huge and variable diversity of episymbiotic CPR bacteria and DPANN archaea in groundwater ecosystems.</title>
        <authorList>
            <person name="He C.Y."/>
            <person name="Keren R."/>
            <person name="Whittaker M."/>
            <person name="Farag I.F."/>
            <person name="Doudna J."/>
            <person name="Cate J.H.D."/>
            <person name="Banfield J.F."/>
        </authorList>
    </citation>
    <scope>NUCLEOTIDE SEQUENCE</scope>
    <source>
        <strain evidence="2">NC_groundwater_1813_Pr3_B-0.1um_71_17</strain>
    </source>
</reference>
<dbReference type="PANTHER" id="PTHR40940:SF2">
    <property type="entry name" value="BATD"/>
    <property type="match status" value="1"/>
</dbReference>
<feature type="chain" id="PRO_5037312267" evidence="1">
    <location>
        <begin position="29"/>
        <end position="754"/>
    </location>
</feature>
<gene>
    <name evidence="2" type="ORF">HZA61_05430</name>
</gene>
<name>A0A933SCS8_UNCEI</name>
<protein>
    <submittedName>
        <fullName evidence="2">BatD family protein</fullName>
    </submittedName>
</protein>
<dbReference type="Pfam" id="PF13584">
    <property type="entry name" value="BatD"/>
    <property type="match status" value="2"/>
</dbReference>
<evidence type="ECO:0000313" key="2">
    <source>
        <dbReference type="EMBL" id="MBI5168905.1"/>
    </source>
</evidence>
<dbReference type="InterPro" id="IPR025738">
    <property type="entry name" value="BatD"/>
</dbReference>
<dbReference type="PROSITE" id="PS51257">
    <property type="entry name" value="PROKAR_LIPOPROTEIN"/>
    <property type="match status" value="1"/>
</dbReference>
<dbReference type="AlphaFoldDB" id="A0A933SCS8"/>
<keyword evidence="1" id="KW-0732">Signal</keyword>
<dbReference type="Proteomes" id="UP000696931">
    <property type="component" value="Unassembled WGS sequence"/>
</dbReference>
<evidence type="ECO:0000313" key="3">
    <source>
        <dbReference type="Proteomes" id="UP000696931"/>
    </source>
</evidence>
<sequence>MRAIATLAWHGALAVALACALAAAPASAQTRVSAALRSTSIEQGESTLLTITVQEPQGTPEVAPLVLARGLAGAGPAVARNYALVNGVSSSTVQYTYELRGDDAGRYSLGPFRVRMAGRDYVTRPLVLVVRRASDLPARLYVEVQPREPYVGQLVQVAERLVQFEELGDAGDKAPPPMPGFWAERFSDLFEYRGRMDGRPVGVVESRARIYPLAAGYATIGRAHIAVSTGGTSVDPLTGQLAGGRILVLHSDSLTVRVKPLPEGAPAGFAKAIGAFGVSWALDRGHASQDQALQLQLDVRGIGNLPLLPTPAIALEDFEVFASTVDDSFAPPGDLSAGRRRFQWTLVPRRAGLLRVPPVPFAWFDPAAGSYRSALLPELSVEVLAAAGATAAASAAALPPAIAAQQPRPGARGAWAWAFALAGACVGFALRTLRGGEERDPLAAERARQGEFLRAVGFARGGDFWRAADEAVTWAETHGQQVLRLREEIAAARYGGAAPPEDGVRARVVERVSEALPPLRKGVPAPVRAAVALALGLVLVFLGAPRGPEPRQVAAALRADQFAREHRIGDAEQGWRNTWREAPGDAAIAARLAHAALQRGDVGEAAVWVMRGRRDEPRQGGLDQVAARVRDAGGLVGAPEQPLPLRSLEWAAIAFALALGAALEWPRRWSVAALGLLALAAAGVPEWEHFGERSGRWAVVVRATPLAGADVDLEAGQVVRTLGRRGALAHVRAGHGLAGDVPADALRDPAEHVR</sequence>
<proteinExistence type="predicted"/>
<organism evidence="2 3">
    <name type="scientific">Eiseniibacteriota bacterium</name>
    <dbReference type="NCBI Taxonomy" id="2212470"/>
    <lineage>
        <taxon>Bacteria</taxon>
        <taxon>Candidatus Eiseniibacteriota</taxon>
    </lineage>
</organism>
<accession>A0A933SCS8</accession>
<dbReference type="EMBL" id="JACRIW010000038">
    <property type="protein sequence ID" value="MBI5168905.1"/>
    <property type="molecule type" value="Genomic_DNA"/>
</dbReference>
<dbReference type="PANTHER" id="PTHR40940">
    <property type="entry name" value="PROTEIN BATD-RELATED"/>
    <property type="match status" value="1"/>
</dbReference>
<feature type="signal peptide" evidence="1">
    <location>
        <begin position="1"/>
        <end position="28"/>
    </location>
</feature>